<name>A0A2N5XX76_9HYPH</name>
<comment type="caution">
    <text evidence="3">The sequence shown here is derived from an EMBL/GenBank/DDBJ whole genome shotgun (WGS) entry which is preliminary data.</text>
</comment>
<evidence type="ECO:0008006" key="5">
    <source>
        <dbReference type="Google" id="ProtNLM"/>
    </source>
</evidence>
<keyword evidence="2" id="KW-0732">Signal</keyword>
<accession>A0A2N5XX76</accession>
<gene>
    <name evidence="3" type="ORF">C0081_01945</name>
</gene>
<dbReference type="EMBL" id="PKUQ01000001">
    <property type="protein sequence ID" value="PLW79018.1"/>
    <property type="molecule type" value="Genomic_DNA"/>
</dbReference>
<feature type="compositionally biased region" description="Polar residues" evidence="1">
    <location>
        <begin position="132"/>
        <end position="153"/>
    </location>
</feature>
<feature type="signal peptide" evidence="2">
    <location>
        <begin position="1"/>
        <end position="22"/>
    </location>
</feature>
<protein>
    <recommendedName>
        <fullName evidence="5">PepSY domain-containing protein</fullName>
    </recommendedName>
</protein>
<evidence type="ECO:0000256" key="2">
    <source>
        <dbReference type="SAM" id="SignalP"/>
    </source>
</evidence>
<feature type="chain" id="PRO_5015002052" description="PepSY domain-containing protein" evidence="2">
    <location>
        <begin position="23"/>
        <end position="160"/>
    </location>
</feature>
<keyword evidence="4" id="KW-1185">Reference proteome</keyword>
<sequence length="160" mass="18475">MKMTAIALPLLIAATFSMPAQARDAHAPRLLSNFELTISSGKHVDRYHFGPTKEQRKNKARGHRFNRLPPNQIANIVHNRGFYNVRNMRTDGHVYTLKANGRRGNVVRLTVNARTGKIIDSTNVRPEKRINRSNNYHNHRGWTQSRNMGQGINRQPFWMH</sequence>
<evidence type="ECO:0000256" key="1">
    <source>
        <dbReference type="SAM" id="MobiDB-lite"/>
    </source>
</evidence>
<dbReference type="OrthoDB" id="8456005at2"/>
<reference evidence="3 4" key="1">
    <citation type="submission" date="2018-01" db="EMBL/GenBank/DDBJ databases">
        <title>The draft genome sequence of Cohaesibacter sp. H1304.</title>
        <authorList>
            <person name="Wang N.-N."/>
            <person name="Du Z.-J."/>
        </authorList>
    </citation>
    <scope>NUCLEOTIDE SEQUENCE [LARGE SCALE GENOMIC DNA]</scope>
    <source>
        <strain evidence="3 4">H1304</strain>
    </source>
</reference>
<dbReference type="RefSeq" id="WP_101532100.1">
    <property type="nucleotide sequence ID" value="NZ_PKUQ01000001.1"/>
</dbReference>
<proteinExistence type="predicted"/>
<dbReference type="Proteomes" id="UP000234881">
    <property type="component" value="Unassembled WGS sequence"/>
</dbReference>
<feature type="region of interest" description="Disordered" evidence="1">
    <location>
        <begin position="132"/>
        <end position="160"/>
    </location>
</feature>
<dbReference type="AlphaFoldDB" id="A0A2N5XX76"/>
<evidence type="ECO:0000313" key="4">
    <source>
        <dbReference type="Proteomes" id="UP000234881"/>
    </source>
</evidence>
<evidence type="ECO:0000313" key="3">
    <source>
        <dbReference type="EMBL" id="PLW79018.1"/>
    </source>
</evidence>
<organism evidence="3 4">
    <name type="scientific">Cohaesibacter celericrescens</name>
    <dbReference type="NCBI Taxonomy" id="2067669"/>
    <lineage>
        <taxon>Bacteria</taxon>
        <taxon>Pseudomonadati</taxon>
        <taxon>Pseudomonadota</taxon>
        <taxon>Alphaproteobacteria</taxon>
        <taxon>Hyphomicrobiales</taxon>
        <taxon>Cohaesibacteraceae</taxon>
    </lineage>
</organism>